<keyword evidence="2" id="KW-1185">Reference proteome</keyword>
<accession>A0ABT5YNB9</accession>
<comment type="caution">
    <text evidence="1">The sequence shown here is derived from an EMBL/GenBank/DDBJ whole genome shotgun (WGS) entry which is preliminary data.</text>
</comment>
<name>A0ABT5YNB9_9PROT</name>
<dbReference type="RefSeq" id="WP_275822852.1">
    <property type="nucleotide sequence ID" value="NZ_JARHUD010000006.1"/>
</dbReference>
<evidence type="ECO:0000313" key="1">
    <source>
        <dbReference type="EMBL" id="MDF2096428.1"/>
    </source>
</evidence>
<proteinExistence type="predicted"/>
<dbReference type="InterPro" id="IPR038296">
    <property type="entry name" value="ParD_sf"/>
</dbReference>
<dbReference type="Proteomes" id="UP001215503">
    <property type="component" value="Unassembled WGS sequence"/>
</dbReference>
<reference evidence="1 2" key="1">
    <citation type="submission" date="2023-03" db="EMBL/GenBank/DDBJ databases">
        <title>Fodinicurvata sp. CAU 1616 isolated from sea sendiment.</title>
        <authorList>
            <person name="Kim W."/>
        </authorList>
    </citation>
    <scope>NUCLEOTIDE SEQUENCE [LARGE SCALE GENOMIC DNA]</scope>
    <source>
        <strain evidence="1 2">CAU 1616</strain>
    </source>
</reference>
<protein>
    <recommendedName>
        <fullName evidence="3">Type II toxin-antitoxin system ParD family antitoxin</fullName>
    </recommendedName>
</protein>
<dbReference type="Gene3D" id="6.10.10.120">
    <property type="entry name" value="Antitoxin ParD1-like"/>
    <property type="match status" value="1"/>
</dbReference>
<dbReference type="EMBL" id="JARHUD010000006">
    <property type="protein sequence ID" value="MDF2096428.1"/>
    <property type="molecule type" value="Genomic_DNA"/>
</dbReference>
<gene>
    <name evidence="1" type="ORF">P2G67_10615</name>
</gene>
<organism evidence="1 2">
    <name type="scientific">Aquibaculum arenosum</name>
    <dbReference type="NCBI Taxonomy" id="3032591"/>
    <lineage>
        <taxon>Bacteria</taxon>
        <taxon>Pseudomonadati</taxon>
        <taxon>Pseudomonadota</taxon>
        <taxon>Alphaproteobacteria</taxon>
        <taxon>Rhodospirillales</taxon>
        <taxon>Rhodovibrionaceae</taxon>
        <taxon>Aquibaculum</taxon>
    </lineage>
</organism>
<evidence type="ECO:0008006" key="3">
    <source>
        <dbReference type="Google" id="ProtNLM"/>
    </source>
</evidence>
<sequence>MTVKTTLSFTERHHRYLQEKVAQGEYASPSAAVAAALEQVIRDEEERSTALAAAADEIVARMKTPRAEFVEPKVAFAQARIALQATRKV</sequence>
<evidence type="ECO:0000313" key="2">
    <source>
        <dbReference type="Proteomes" id="UP001215503"/>
    </source>
</evidence>